<dbReference type="AlphaFoldDB" id="A0AAV3ZM12"/>
<dbReference type="Proteomes" id="UP000735302">
    <property type="component" value="Unassembled WGS sequence"/>
</dbReference>
<evidence type="ECO:0000313" key="1">
    <source>
        <dbReference type="EMBL" id="GFN95589.1"/>
    </source>
</evidence>
<organism evidence="1 2">
    <name type="scientific">Plakobranchus ocellatus</name>
    <dbReference type="NCBI Taxonomy" id="259542"/>
    <lineage>
        <taxon>Eukaryota</taxon>
        <taxon>Metazoa</taxon>
        <taxon>Spiralia</taxon>
        <taxon>Lophotrochozoa</taxon>
        <taxon>Mollusca</taxon>
        <taxon>Gastropoda</taxon>
        <taxon>Heterobranchia</taxon>
        <taxon>Euthyneura</taxon>
        <taxon>Panpulmonata</taxon>
        <taxon>Sacoglossa</taxon>
        <taxon>Placobranchoidea</taxon>
        <taxon>Plakobranchidae</taxon>
        <taxon>Plakobranchus</taxon>
    </lineage>
</organism>
<comment type="caution">
    <text evidence="1">The sequence shown here is derived from an EMBL/GenBank/DDBJ whole genome shotgun (WGS) entry which is preliminary data.</text>
</comment>
<protein>
    <submittedName>
        <fullName evidence="1">Uncharacterized protein</fullName>
    </submittedName>
</protein>
<name>A0AAV3ZM12_9GAST</name>
<accession>A0AAV3ZM12</accession>
<proteinExistence type="predicted"/>
<evidence type="ECO:0000313" key="2">
    <source>
        <dbReference type="Proteomes" id="UP000735302"/>
    </source>
</evidence>
<reference evidence="1 2" key="1">
    <citation type="journal article" date="2021" name="Elife">
        <title>Chloroplast acquisition without the gene transfer in kleptoplastic sea slugs, Plakobranchus ocellatus.</title>
        <authorList>
            <person name="Maeda T."/>
            <person name="Takahashi S."/>
            <person name="Yoshida T."/>
            <person name="Shimamura S."/>
            <person name="Takaki Y."/>
            <person name="Nagai Y."/>
            <person name="Toyoda A."/>
            <person name="Suzuki Y."/>
            <person name="Arimoto A."/>
            <person name="Ishii H."/>
            <person name="Satoh N."/>
            <person name="Nishiyama T."/>
            <person name="Hasebe M."/>
            <person name="Maruyama T."/>
            <person name="Minagawa J."/>
            <person name="Obokata J."/>
            <person name="Shigenobu S."/>
        </authorList>
    </citation>
    <scope>NUCLEOTIDE SEQUENCE [LARGE SCALE GENOMIC DNA]</scope>
</reference>
<sequence length="112" mass="12444">MVILLVTEHIQASRCRSDSDGTATGRKKIFSSKCSSALEVRDNGLVWAWWLERHDNSKNLKFGDEISREKRRELEGLAGPFSSIFGGRSGSATVDAQSIELTSSNLYNNTHI</sequence>
<gene>
    <name evidence="1" type="ORF">PoB_002209500</name>
</gene>
<dbReference type="EMBL" id="BLXT01002522">
    <property type="protein sequence ID" value="GFN95589.1"/>
    <property type="molecule type" value="Genomic_DNA"/>
</dbReference>
<keyword evidence="2" id="KW-1185">Reference proteome</keyword>